<dbReference type="RefSeq" id="WP_344905772.1">
    <property type="nucleotide sequence ID" value="NZ_BAAAYO010000002.1"/>
</dbReference>
<evidence type="ECO:0000256" key="3">
    <source>
        <dbReference type="ARBA" id="ARBA00022989"/>
    </source>
</evidence>
<evidence type="ECO:0000259" key="6">
    <source>
        <dbReference type="Pfam" id="PF04932"/>
    </source>
</evidence>
<dbReference type="InterPro" id="IPR007016">
    <property type="entry name" value="O-antigen_ligase-rel_domated"/>
</dbReference>
<accession>A0ABV5VS47</accession>
<sequence length="827" mass="92371">MSKPVYGKNKNPKTHLATSETTSMIYWLTLFFVVFFLFFSAFQTALFNGESNQAYVVNSFERPIITAVLWSSVILMLAAVYFFQRWSLKTRYDLLSLLVWLIPLAYVLSSFSAASAHLSMKMVLLQVLYATFFVLGIYLTRNPIGNSILINSIMTSGYAVVVYGILNLLGNAYSRDGVMLTDQGMRMTSVFQYANAYAAFLMALLFAGLYLLVNSRKWYSIALHSVMLVPILLSFFLTLSRGGLVILPIILLLILPFSTLKKQILFLGYLLAAVLASLLITDRMDAIGNDIVKRVLATRTPSGSVTLLGLSDSKVLEGWMYVLIATLGLAAIVTLFHKFLGLRFLDKTISWLSFKYSAFLLPVIALVVGLIGAYVLFGDSPIRKLLPDTLEQRIDNINFEQHSVLERVTFYKDAFKLIGDYPVLGAGGGGWAALYEKYQNNPYTSRQAHNFFLQFWIESGTLGILILAVFLIYVFYQYIRSYVKGNEAARSAKFVFYIVALSLLIHSTIDFEMSYGFIAALVYLCLGGMAAGISNEELSWANRPFLAKARISYPVLLGVVAITTFVIAAIQFNANSKFSLSLKNAGSQKPLQDIMTPLNRALELQPNHPDYVSTKVGFLTQLYTQNKDENMFNEAIQLLDKTALNEKNNKILFSQQLQLYTMKNDVTKIANLVAQGLEQFPWDNSLYERSATINLALYDQARASNNAAANQYSEKVIQAYDMVKEKVKHLETLPKGQMQGAAFALTPPILSSAAQVYFSRGEFNTAEDILKGSIGGNIDEANTQLLVRLYLASIMKQGKSDLDLYNKLIAKNANERVEIDKLLKAAP</sequence>
<name>A0ABV5VS47_9BACL</name>
<feature type="transmembrane region" description="Helical" evidence="5">
    <location>
        <begin position="264"/>
        <end position="281"/>
    </location>
</feature>
<feature type="transmembrane region" description="Helical" evidence="5">
    <location>
        <begin position="491"/>
        <end position="509"/>
    </location>
</feature>
<evidence type="ECO:0000256" key="2">
    <source>
        <dbReference type="ARBA" id="ARBA00022692"/>
    </source>
</evidence>
<feature type="transmembrane region" description="Helical" evidence="5">
    <location>
        <begin position="455"/>
        <end position="479"/>
    </location>
</feature>
<keyword evidence="2 5" id="KW-0812">Transmembrane</keyword>
<gene>
    <name evidence="7" type="ORF">ACFFNY_05680</name>
</gene>
<dbReference type="Proteomes" id="UP001589619">
    <property type="component" value="Unassembled WGS sequence"/>
</dbReference>
<evidence type="ECO:0000256" key="1">
    <source>
        <dbReference type="ARBA" id="ARBA00004141"/>
    </source>
</evidence>
<evidence type="ECO:0000313" key="7">
    <source>
        <dbReference type="EMBL" id="MFB9751057.1"/>
    </source>
</evidence>
<feature type="transmembrane region" description="Helical" evidence="5">
    <location>
        <begin position="64"/>
        <end position="83"/>
    </location>
</feature>
<comment type="subcellular location">
    <subcellularLocation>
        <location evidence="1">Membrane</location>
        <topology evidence="1">Multi-pass membrane protein</topology>
    </subcellularLocation>
</comment>
<feature type="transmembrane region" description="Helical" evidence="5">
    <location>
        <begin position="148"/>
        <end position="170"/>
    </location>
</feature>
<proteinExistence type="predicted"/>
<dbReference type="InterPro" id="IPR011990">
    <property type="entry name" value="TPR-like_helical_dom_sf"/>
</dbReference>
<feature type="transmembrane region" description="Helical" evidence="5">
    <location>
        <begin position="190"/>
        <end position="211"/>
    </location>
</feature>
<organism evidence="7 8">
    <name type="scientific">Paenibacillus hodogayensis</name>
    <dbReference type="NCBI Taxonomy" id="279208"/>
    <lineage>
        <taxon>Bacteria</taxon>
        <taxon>Bacillati</taxon>
        <taxon>Bacillota</taxon>
        <taxon>Bacilli</taxon>
        <taxon>Bacillales</taxon>
        <taxon>Paenibacillaceae</taxon>
        <taxon>Paenibacillus</taxon>
    </lineage>
</organism>
<dbReference type="PANTHER" id="PTHR37422:SF13">
    <property type="entry name" value="LIPOPOLYSACCHARIDE BIOSYNTHESIS PROTEIN PA4999-RELATED"/>
    <property type="match status" value="1"/>
</dbReference>
<feature type="domain" description="O-antigen ligase-related" evidence="6">
    <location>
        <begin position="324"/>
        <end position="467"/>
    </location>
</feature>
<keyword evidence="4 5" id="KW-0472">Membrane</keyword>
<feature type="transmembrane region" description="Helical" evidence="5">
    <location>
        <begin position="555"/>
        <end position="574"/>
    </location>
</feature>
<protein>
    <submittedName>
        <fullName evidence="7">O-antigen ligase family protein</fullName>
    </submittedName>
</protein>
<keyword evidence="8" id="KW-1185">Reference proteome</keyword>
<feature type="transmembrane region" description="Helical" evidence="5">
    <location>
        <begin position="515"/>
        <end position="534"/>
    </location>
</feature>
<evidence type="ECO:0000256" key="4">
    <source>
        <dbReference type="ARBA" id="ARBA00023136"/>
    </source>
</evidence>
<feature type="transmembrane region" description="Helical" evidence="5">
    <location>
        <begin position="318"/>
        <end position="337"/>
    </location>
</feature>
<dbReference type="GO" id="GO:0016874">
    <property type="term" value="F:ligase activity"/>
    <property type="evidence" value="ECO:0007669"/>
    <property type="project" value="UniProtKB-KW"/>
</dbReference>
<dbReference type="PANTHER" id="PTHR37422">
    <property type="entry name" value="TEICHURONIC ACID BIOSYNTHESIS PROTEIN TUAE"/>
    <property type="match status" value="1"/>
</dbReference>
<comment type="caution">
    <text evidence="7">The sequence shown here is derived from an EMBL/GenBank/DDBJ whole genome shotgun (WGS) entry which is preliminary data.</text>
</comment>
<evidence type="ECO:0000313" key="8">
    <source>
        <dbReference type="Proteomes" id="UP001589619"/>
    </source>
</evidence>
<feature type="transmembrane region" description="Helical" evidence="5">
    <location>
        <begin position="242"/>
        <end position="257"/>
    </location>
</feature>
<keyword evidence="7" id="KW-0436">Ligase</keyword>
<keyword evidence="3 5" id="KW-1133">Transmembrane helix</keyword>
<feature type="transmembrane region" description="Helical" evidence="5">
    <location>
        <begin position="358"/>
        <end position="377"/>
    </location>
</feature>
<feature type="transmembrane region" description="Helical" evidence="5">
    <location>
        <begin position="95"/>
        <end position="116"/>
    </location>
</feature>
<dbReference type="InterPro" id="IPR051533">
    <property type="entry name" value="WaaL-like"/>
</dbReference>
<dbReference type="EMBL" id="JBHMAG010000004">
    <property type="protein sequence ID" value="MFB9751057.1"/>
    <property type="molecule type" value="Genomic_DNA"/>
</dbReference>
<feature type="transmembrane region" description="Helical" evidence="5">
    <location>
        <begin position="122"/>
        <end position="141"/>
    </location>
</feature>
<feature type="transmembrane region" description="Helical" evidence="5">
    <location>
        <begin position="25"/>
        <end position="44"/>
    </location>
</feature>
<dbReference type="Pfam" id="PF04932">
    <property type="entry name" value="Wzy_C"/>
    <property type="match status" value="1"/>
</dbReference>
<reference evidence="7 8" key="1">
    <citation type="submission" date="2024-09" db="EMBL/GenBank/DDBJ databases">
        <authorList>
            <person name="Sun Q."/>
            <person name="Mori K."/>
        </authorList>
    </citation>
    <scope>NUCLEOTIDE SEQUENCE [LARGE SCALE GENOMIC DNA]</scope>
    <source>
        <strain evidence="7 8">JCM 12520</strain>
    </source>
</reference>
<dbReference type="Gene3D" id="1.25.40.10">
    <property type="entry name" value="Tetratricopeptide repeat domain"/>
    <property type="match status" value="1"/>
</dbReference>
<evidence type="ECO:0000256" key="5">
    <source>
        <dbReference type="SAM" id="Phobius"/>
    </source>
</evidence>